<sequence length="215" mass="24030">MADCAAAKLMQQTNEEWAAAFNANFDAVCLRFWERMRERSSQPVQKPATTAARRHTPPCKHAKHPSKGLPLNERVQGTVARWWKRRRDMDRPKTTHNNGAKAPKTPVGGSCGPPSTRQGHRGPQQTKLHNRNESLQTSTAHRIANTVRTDLRGRKTKPPVSHPADDGSRLQPGPGTPQLNSARIYETQHRRQIYKTVKGSSHSSWQSGHYLSGIG</sequence>
<feature type="compositionally biased region" description="Basic residues" evidence="1">
    <location>
        <begin position="52"/>
        <end position="66"/>
    </location>
</feature>
<proteinExistence type="predicted"/>
<keyword evidence="3" id="KW-1185">Reference proteome</keyword>
<name>A0AAD1VLP1_PELCU</name>
<accession>A0AAD1VLP1</accession>
<dbReference type="Proteomes" id="UP001295444">
    <property type="component" value="Chromosome 01"/>
</dbReference>
<evidence type="ECO:0000256" key="1">
    <source>
        <dbReference type="SAM" id="MobiDB-lite"/>
    </source>
</evidence>
<evidence type="ECO:0000313" key="3">
    <source>
        <dbReference type="Proteomes" id="UP001295444"/>
    </source>
</evidence>
<protein>
    <submittedName>
        <fullName evidence="2">Uncharacterized protein</fullName>
    </submittedName>
</protein>
<evidence type="ECO:0000313" key="2">
    <source>
        <dbReference type="EMBL" id="CAH2224269.1"/>
    </source>
</evidence>
<feature type="region of interest" description="Disordered" evidence="1">
    <location>
        <begin position="39"/>
        <end position="182"/>
    </location>
</feature>
<organism evidence="2 3">
    <name type="scientific">Pelobates cultripes</name>
    <name type="common">Western spadefoot toad</name>
    <dbReference type="NCBI Taxonomy" id="61616"/>
    <lineage>
        <taxon>Eukaryota</taxon>
        <taxon>Metazoa</taxon>
        <taxon>Chordata</taxon>
        <taxon>Craniata</taxon>
        <taxon>Vertebrata</taxon>
        <taxon>Euteleostomi</taxon>
        <taxon>Amphibia</taxon>
        <taxon>Batrachia</taxon>
        <taxon>Anura</taxon>
        <taxon>Pelobatoidea</taxon>
        <taxon>Pelobatidae</taxon>
        <taxon>Pelobates</taxon>
    </lineage>
</organism>
<gene>
    <name evidence="2" type="ORF">PECUL_23A037839</name>
</gene>
<dbReference type="EMBL" id="OW240912">
    <property type="protein sequence ID" value="CAH2224269.1"/>
    <property type="molecule type" value="Genomic_DNA"/>
</dbReference>
<feature type="compositionally biased region" description="Polar residues" evidence="1">
    <location>
        <begin position="113"/>
        <end position="140"/>
    </location>
</feature>
<dbReference type="AlphaFoldDB" id="A0AAD1VLP1"/>
<reference evidence="2" key="1">
    <citation type="submission" date="2022-03" db="EMBL/GenBank/DDBJ databases">
        <authorList>
            <person name="Alioto T."/>
            <person name="Alioto T."/>
            <person name="Gomez Garrido J."/>
        </authorList>
    </citation>
    <scope>NUCLEOTIDE SEQUENCE</scope>
</reference>